<dbReference type="Pfam" id="PF00004">
    <property type="entry name" value="AAA"/>
    <property type="match status" value="1"/>
</dbReference>
<keyword evidence="7 12" id="KW-0067">ATP-binding</keyword>
<dbReference type="InterPro" id="IPR003593">
    <property type="entry name" value="AAA+_ATPase"/>
</dbReference>
<keyword evidence="4 12" id="KW-0547">Nucleotide-binding</keyword>
<evidence type="ECO:0000256" key="9">
    <source>
        <dbReference type="ARBA" id="ARBA00023128"/>
    </source>
</evidence>
<dbReference type="InterPro" id="IPR003959">
    <property type="entry name" value="ATPase_AAA_core"/>
</dbReference>
<evidence type="ECO:0000256" key="2">
    <source>
        <dbReference type="ARBA" id="ARBA00007448"/>
    </source>
</evidence>
<dbReference type="GO" id="GO:0005743">
    <property type="term" value="C:mitochondrial inner membrane"/>
    <property type="evidence" value="ECO:0007669"/>
    <property type="project" value="UniProtKB-SubCell"/>
</dbReference>
<comment type="subcellular location">
    <subcellularLocation>
        <location evidence="1">Mitochondrion inner membrane</location>
        <topology evidence="1">Single-pass membrane protein</topology>
    </subcellularLocation>
</comment>
<dbReference type="Proteomes" id="UP001160390">
    <property type="component" value="Unassembled WGS sequence"/>
</dbReference>
<accession>A0AA35QG21</accession>
<feature type="domain" description="BCS1 N-terminal" evidence="14">
    <location>
        <begin position="52"/>
        <end position="228"/>
    </location>
</feature>
<dbReference type="InterPro" id="IPR027417">
    <property type="entry name" value="P-loop_NTPase"/>
</dbReference>
<proteinExistence type="inferred from homology"/>
<keyword evidence="3" id="KW-0812">Transmembrane</keyword>
<evidence type="ECO:0000259" key="13">
    <source>
        <dbReference type="SMART" id="SM00382"/>
    </source>
</evidence>
<evidence type="ECO:0000256" key="7">
    <source>
        <dbReference type="ARBA" id="ARBA00022840"/>
    </source>
</evidence>
<dbReference type="InterPro" id="IPR050747">
    <property type="entry name" value="Mitochondrial_chaperone_BCS1"/>
</dbReference>
<comment type="caution">
    <text evidence="15">The sequence shown here is derived from an EMBL/GenBank/DDBJ whole genome shotgun (WGS) entry which is preliminary data.</text>
</comment>
<evidence type="ECO:0000259" key="14">
    <source>
        <dbReference type="SMART" id="SM01024"/>
    </source>
</evidence>
<dbReference type="InterPro" id="IPR057495">
    <property type="entry name" value="AAA_lid_BCS1"/>
</dbReference>
<protein>
    <submittedName>
        <fullName evidence="15">Uncharacterized protein</fullName>
    </submittedName>
</protein>
<feature type="domain" description="AAA+ ATPase" evidence="13">
    <location>
        <begin position="261"/>
        <end position="400"/>
    </location>
</feature>
<dbReference type="InterPro" id="IPR003960">
    <property type="entry name" value="ATPase_AAA_CS"/>
</dbReference>
<dbReference type="PANTHER" id="PTHR23070">
    <property type="entry name" value="BCS1 AAA-TYPE ATPASE"/>
    <property type="match status" value="1"/>
</dbReference>
<comment type="catalytic activity">
    <reaction evidence="11">
        <text>ATP + H2O = ADP + phosphate + H(+)</text>
        <dbReference type="Rhea" id="RHEA:13065"/>
        <dbReference type="ChEBI" id="CHEBI:15377"/>
        <dbReference type="ChEBI" id="CHEBI:15378"/>
        <dbReference type="ChEBI" id="CHEBI:30616"/>
        <dbReference type="ChEBI" id="CHEBI:43474"/>
        <dbReference type="ChEBI" id="CHEBI:456216"/>
    </reaction>
    <physiologicalReaction direction="left-to-right" evidence="11">
        <dbReference type="Rhea" id="RHEA:13066"/>
    </physiologicalReaction>
</comment>
<evidence type="ECO:0000256" key="1">
    <source>
        <dbReference type="ARBA" id="ARBA00004434"/>
    </source>
</evidence>
<evidence type="ECO:0000256" key="10">
    <source>
        <dbReference type="ARBA" id="ARBA00023136"/>
    </source>
</evidence>
<reference evidence="15" key="1">
    <citation type="submission" date="2023-01" db="EMBL/GenBank/DDBJ databases">
        <authorList>
            <person name="Piombo E."/>
        </authorList>
    </citation>
    <scope>NUCLEOTIDE SEQUENCE</scope>
</reference>
<keyword evidence="6" id="KW-0378">Hydrolase</keyword>
<evidence type="ECO:0000256" key="4">
    <source>
        <dbReference type="ARBA" id="ARBA00022741"/>
    </source>
</evidence>
<dbReference type="SMART" id="SM01024">
    <property type="entry name" value="BCS1_N"/>
    <property type="match status" value="1"/>
</dbReference>
<organism evidence="15 16">
    <name type="scientific">Clonostachys chloroleuca</name>
    <dbReference type="NCBI Taxonomy" id="1926264"/>
    <lineage>
        <taxon>Eukaryota</taxon>
        <taxon>Fungi</taxon>
        <taxon>Dikarya</taxon>
        <taxon>Ascomycota</taxon>
        <taxon>Pezizomycotina</taxon>
        <taxon>Sordariomycetes</taxon>
        <taxon>Hypocreomycetidae</taxon>
        <taxon>Hypocreales</taxon>
        <taxon>Bionectriaceae</taxon>
        <taxon>Clonostachys</taxon>
    </lineage>
</organism>
<name>A0AA35QG21_9HYPO</name>
<keyword evidence="9" id="KW-0496">Mitochondrion</keyword>
<evidence type="ECO:0000256" key="6">
    <source>
        <dbReference type="ARBA" id="ARBA00022801"/>
    </source>
</evidence>
<evidence type="ECO:0000313" key="16">
    <source>
        <dbReference type="Proteomes" id="UP001160390"/>
    </source>
</evidence>
<comment type="similarity">
    <text evidence="2">Belongs to the AAA ATPase family. BCS1 subfamily.</text>
</comment>
<dbReference type="Pfam" id="PF25426">
    <property type="entry name" value="AAA_lid_BCS1"/>
    <property type="match status" value="1"/>
</dbReference>
<dbReference type="SMART" id="SM00382">
    <property type="entry name" value="AAA"/>
    <property type="match status" value="1"/>
</dbReference>
<dbReference type="InterPro" id="IPR014851">
    <property type="entry name" value="BCS1_N"/>
</dbReference>
<gene>
    <name evidence="15" type="ORF">CCHLO57077_00019246</name>
</gene>
<keyword evidence="10" id="KW-0472">Membrane</keyword>
<keyword evidence="16" id="KW-1185">Reference proteome</keyword>
<evidence type="ECO:0000313" key="15">
    <source>
        <dbReference type="EMBL" id="CAI6101433.1"/>
    </source>
</evidence>
<dbReference type="GO" id="GO:0016887">
    <property type="term" value="F:ATP hydrolysis activity"/>
    <property type="evidence" value="ECO:0007669"/>
    <property type="project" value="InterPro"/>
</dbReference>
<evidence type="ECO:0000256" key="8">
    <source>
        <dbReference type="ARBA" id="ARBA00022989"/>
    </source>
</evidence>
<dbReference type="PROSITE" id="PS00674">
    <property type="entry name" value="AAA"/>
    <property type="match status" value="1"/>
</dbReference>
<dbReference type="Gene3D" id="3.40.50.300">
    <property type="entry name" value="P-loop containing nucleotide triphosphate hydrolases"/>
    <property type="match status" value="1"/>
</dbReference>
<sequence>MTLPLSNVSPPLIQEALSQPMSILDLFLPGFSNITNAASQVLNGNMSGYTQLMCLFALAALLKPYVFRFIDWFIDYFKSQDPGSLLQASTLRIKRHDETYDMIQAWVSNHGLDDAARSIRAKVNTKRRTHNTCTKKPLQYSPWEGAFYFWYRRYLLSYKTTQVDVGFHKEEQISITCVGRSPQILKCLMEDCRREYLDGLKNKTTIYAHRENHWKKEKAVDARPLTTVILDEEQKGQLINDINKFLDPGTKIRYSDHSIPYKRGYLLHGPPGTGKTSFSLSIAGALDMDIYVVSIPSMDDKKLNDLFGALPDKCVVLLEDIDAAGATLSRGSDTEDSDSDVDTRSPKKGVTLSGLLNVLDGVSSQDDRILVMTTNHPEKLDDALTRPGRVDLKIAFQLANESIANEIYRFMFKQPELDHGNVSQQGGHDEKIKRQAENEEIKEQAKLFAAKIPESVFSTAEIIAYLQQHWDSPANAVKHCGQWVDDLHEEKKAKKRAMGKGARQG</sequence>
<evidence type="ECO:0000256" key="11">
    <source>
        <dbReference type="ARBA" id="ARBA00048778"/>
    </source>
</evidence>
<dbReference type="EMBL" id="CABFNP030001365">
    <property type="protein sequence ID" value="CAI6101433.1"/>
    <property type="molecule type" value="Genomic_DNA"/>
</dbReference>
<dbReference type="AlphaFoldDB" id="A0AA35QG21"/>
<keyword evidence="5" id="KW-0999">Mitochondrion inner membrane</keyword>
<evidence type="ECO:0000256" key="3">
    <source>
        <dbReference type="ARBA" id="ARBA00022692"/>
    </source>
</evidence>
<evidence type="ECO:0000256" key="12">
    <source>
        <dbReference type="RuleBase" id="RU003651"/>
    </source>
</evidence>
<dbReference type="Pfam" id="PF08740">
    <property type="entry name" value="BCS1_N"/>
    <property type="match status" value="1"/>
</dbReference>
<dbReference type="SUPFAM" id="SSF52540">
    <property type="entry name" value="P-loop containing nucleoside triphosphate hydrolases"/>
    <property type="match status" value="1"/>
</dbReference>
<dbReference type="GO" id="GO:0005524">
    <property type="term" value="F:ATP binding"/>
    <property type="evidence" value="ECO:0007669"/>
    <property type="project" value="UniProtKB-KW"/>
</dbReference>
<keyword evidence="8" id="KW-1133">Transmembrane helix</keyword>
<evidence type="ECO:0000256" key="5">
    <source>
        <dbReference type="ARBA" id="ARBA00022792"/>
    </source>
</evidence>